<feature type="domain" description="Response regulatory" evidence="5">
    <location>
        <begin position="525"/>
        <end position="639"/>
    </location>
</feature>
<dbReference type="InterPro" id="IPR004358">
    <property type="entry name" value="Sig_transdc_His_kin-like_C"/>
</dbReference>
<organism evidence="6 7">
    <name type="scientific">Actibacterium mucosum KCTC 23349</name>
    <dbReference type="NCBI Taxonomy" id="1454373"/>
    <lineage>
        <taxon>Bacteria</taxon>
        <taxon>Pseudomonadati</taxon>
        <taxon>Pseudomonadota</taxon>
        <taxon>Alphaproteobacteria</taxon>
        <taxon>Rhodobacterales</taxon>
        <taxon>Roseobacteraceae</taxon>
        <taxon>Actibacterium</taxon>
    </lineage>
</organism>
<dbReference type="InterPro" id="IPR036890">
    <property type="entry name" value="HATPase_C_sf"/>
</dbReference>
<dbReference type="RefSeq" id="WP_035256150.1">
    <property type="nucleotide sequence ID" value="NZ_JFKE01000001.1"/>
</dbReference>
<comment type="caution">
    <text evidence="6">The sequence shown here is derived from an EMBL/GenBank/DDBJ whole genome shotgun (WGS) entry which is preliminary data.</text>
</comment>
<evidence type="ECO:0000313" key="6">
    <source>
        <dbReference type="EMBL" id="KAJ57534.1"/>
    </source>
</evidence>
<dbReference type="OrthoDB" id="9796100at2"/>
<evidence type="ECO:0000256" key="2">
    <source>
        <dbReference type="ARBA" id="ARBA00012438"/>
    </source>
</evidence>
<keyword evidence="6" id="KW-0418">Kinase</keyword>
<dbReference type="SUPFAM" id="SSF55874">
    <property type="entry name" value="ATPase domain of HSP90 chaperone/DNA topoisomerase II/histidine kinase"/>
    <property type="match status" value="1"/>
</dbReference>
<dbReference type="Pfam" id="PF12860">
    <property type="entry name" value="PAS_7"/>
    <property type="match status" value="1"/>
</dbReference>
<dbReference type="AlphaFoldDB" id="A0A037ZN75"/>
<evidence type="ECO:0000256" key="1">
    <source>
        <dbReference type="ARBA" id="ARBA00000085"/>
    </source>
</evidence>
<dbReference type="STRING" id="1454373.ACMU_03235"/>
<gene>
    <name evidence="6" type="ORF">ACMU_03235</name>
</gene>
<dbReference type="Pfam" id="PF08448">
    <property type="entry name" value="PAS_4"/>
    <property type="match status" value="1"/>
</dbReference>
<keyword evidence="7" id="KW-1185">Reference proteome</keyword>
<dbReference type="SMART" id="SM00387">
    <property type="entry name" value="HATPase_c"/>
    <property type="match status" value="1"/>
</dbReference>
<dbReference type="PROSITE" id="PS50110">
    <property type="entry name" value="RESPONSE_REGULATORY"/>
    <property type="match status" value="1"/>
</dbReference>
<feature type="domain" description="Histidine kinase" evidence="4">
    <location>
        <begin position="309"/>
        <end position="516"/>
    </location>
</feature>
<dbReference type="InterPro" id="IPR003594">
    <property type="entry name" value="HATPase_dom"/>
</dbReference>
<name>A0A037ZN75_9RHOB</name>
<keyword evidence="3" id="KW-0597">Phosphoprotein</keyword>
<dbReference type="PANTHER" id="PTHR43065:SF42">
    <property type="entry name" value="TWO-COMPONENT SENSOR PPRA"/>
    <property type="match status" value="1"/>
</dbReference>
<dbReference type="PRINTS" id="PR00344">
    <property type="entry name" value="BCTRLSENSOR"/>
</dbReference>
<dbReference type="Proteomes" id="UP000026249">
    <property type="component" value="Unassembled WGS sequence"/>
</dbReference>
<dbReference type="InterPro" id="IPR001789">
    <property type="entry name" value="Sig_transdc_resp-reg_receiver"/>
</dbReference>
<dbReference type="InterPro" id="IPR005467">
    <property type="entry name" value="His_kinase_dom"/>
</dbReference>
<feature type="modified residue" description="4-aspartylphosphate" evidence="3">
    <location>
        <position position="574"/>
    </location>
</feature>
<dbReference type="PROSITE" id="PS50109">
    <property type="entry name" value="HIS_KIN"/>
    <property type="match status" value="1"/>
</dbReference>
<dbReference type="InterPro" id="IPR035965">
    <property type="entry name" value="PAS-like_dom_sf"/>
</dbReference>
<dbReference type="Gene3D" id="3.30.450.20">
    <property type="entry name" value="PAS domain"/>
    <property type="match status" value="2"/>
</dbReference>
<comment type="catalytic activity">
    <reaction evidence="1">
        <text>ATP + protein L-histidine = ADP + protein N-phospho-L-histidine.</text>
        <dbReference type="EC" id="2.7.13.3"/>
    </reaction>
</comment>
<dbReference type="EC" id="2.7.13.3" evidence="2"/>
<dbReference type="PANTHER" id="PTHR43065">
    <property type="entry name" value="SENSOR HISTIDINE KINASE"/>
    <property type="match status" value="1"/>
</dbReference>
<sequence length="640" mass="68886">MTISPKDRARMTEAGLNLIQQALSIYDADLKLVVCNQRFGEMFSLPDHLCAVGSDFAETIRYLVDTGEYGAVEDVDQFVQDRVDQARTFQQHYMERTRANGHTISVEGSPLPSGGWVTVYTDITAIKEQEALLRTRSAELSTQLLDHAERLAQSNREFAAINAALGEAGRQLTEMEARTRTVTRMMPAHIAHVGPDGAYTYSNRRLGEVMPHPPDRIEGRYIGDVLGDAIFGYISPHLDNALAGDASVFEFNHPHSGRRVRCSFTPDIGAEGTVNGVYILSMDVTEETQARAALAQTAKRELAAQLSSGLAHDFANLLTIILGLQGQLGRRVTDPQASEIIAATQAVARRGGILLDKIAAISGPRQVSPEPTQLPEFLENIRLIAAPSLPADISLSVEVKDVSHPLMLDAGGVQDALLNLIFNARDAIGEGPGQIHIRAAPQGVTWLQITVTDTGPGFSQVALREALNPFFTTKGQEGSGLGLSMVYDIAKLSGGQVNLANTALGARIELLLPLKTADAQATPRMVLLVEDSPDIRETVRDMLTDMNHTVIEASSVEEAATLTDLPGIDVVLSDILLDGDETGIDLLDALAKQSHPAQRVLMTSLPKTDPRRALAEGRYPVLSKPVSAARLAASLQGGAV</sequence>
<evidence type="ECO:0000259" key="4">
    <source>
        <dbReference type="PROSITE" id="PS50109"/>
    </source>
</evidence>
<evidence type="ECO:0000259" key="5">
    <source>
        <dbReference type="PROSITE" id="PS50110"/>
    </source>
</evidence>
<reference evidence="6 7" key="1">
    <citation type="submission" date="2014-03" db="EMBL/GenBank/DDBJ databases">
        <title>Draft Genome Sequence of Actibacterium mucosum KCTC 23349, a Marine Alphaproteobacterium with Complex Ionic Requirements Isolated from Mediterranean Seawater at Malvarrosa Beach, Valencia, Spain.</title>
        <authorList>
            <person name="Arahal D.R."/>
            <person name="Shao Z."/>
            <person name="Lai Q."/>
            <person name="Pujalte M.J."/>
        </authorList>
    </citation>
    <scope>NUCLEOTIDE SEQUENCE [LARGE SCALE GENOMIC DNA]</scope>
    <source>
        <strain evidence="6 7">KCTC 23349</strain>
    </source>
</reference>
<dbReference type="EMBL" id="JFKE01000001">
    <property type="protein sequence ID" value="KAJ57534.1"/>
    <property type="molecule type" value="Genomic_DNA"/>
</dbReference>
<proteinExistence type="predicted"/>
<evidence type="ECO:0000256" key="3">
    <source>
        <dbReference type="PROSITE-ProRule" id="PRU00169"/>
    </source>
</evidence>
<accession>A0A037ZN75</accession>
<dbReference type="SMART" id="SM00448">
    <property type="entry name" value="REC"/>
    <property type="match status" value="1"/>
</dbReference>
<dbReference type="InterPro" id="IPR013656">
    <property type="entry name" value="PAS_4"/>
</dbReference>
<dbReference type="GO" id="GO:0004673">
    <property type="term" value="F:protein histidine kinase activity"/>
    <property type="evidence" value="ECO:0007669"/>
    <property type="project" value="UniProtKB-EC"/>
</dbReference>
<dbReference type="SUPFAM" id="SSF55785">
    <property type="entry name" value="PYP-like sensor domain (PAS domain)"/>
    <property type="match status" value="1"/>
</dbReference>
<dbReference type="Pfam" id="PF00072">
    <property type="entry name" value="Response_reg"/>
    <property type="match status" value="1"/>
</dbReference>
<evidence type="ECO:0000313" key="7">
    <source>
        <dbReference type="Proteomes" id="UP000026249"/>
    </source>
</evidence>
<dbReference type="Pfam" id="PF02518">
    <property type="entry name" value="HATPase_c"/>
    <property type="match status" value="1"/>
</dbReference>
<protein>
    <recommendedName>
        <fullName evidence="2">histidine kinase</fullName>
        <ecNumber evidence="2">2.7.13.3</ecNumber>
    </recommendedName>
</protein>
<dbReference type="SUPFAM" id="SSF52172">
    <property type="entry name" value="CheY-like"/>
    <property type="match status" value="1"/>
</dbReference>
<keyword evidence="6" id="KW-0808">Transferase</keyword>
<dbReference type="CDD" id="cd00156">
    <property type="entry name" value="REC"/>
    <property type="match status" value="1"/>
</dbReference>
<dbReference type="Gene3D" id="3.40.50.2300">
    <property type="match status" value="1"/>
</dbReference>
<dbReference type="InterPro" id="IPR011006">
    <property type="entry name" value="CheY-like_superfamily"/>
</dbReference>
<dbReference type="GO" id="GO:0000160">
    <property type="term" value="P:phosphorelay signal transduction system"/>
    <property type="evidence" value="ECO:0007669"/>
    <property type="project" value="InterPro"/>
</dbReference>
<dbReference type="Gene3D" id="3.30.565.10">
    <property type="entry name" value="Histidine kinase-like ATPase, C-terminal domain"/>
    <property type="match status" value="1"/>
</dbReference>